<organism evidence="1 2">
    <name type="scientific">Romanomermis culicivorax</name>
    <name type="common">Nematode worm</name>
    <dbReference type="NCBI Taxonomy" id="13658"/>
    <lineage>
        <taxon>Eukaryota</taxon>
        <taxon>Metazoa</taxon>
        <taxon>Ecdysozoa</taxon>
        <taxon>Nematoda</taxon>
        <taxon>Enoplea</taxon>
        <taxon>Dorylaimia</taxon>
        <taxon>Mermithida</taxon>
        <taxon>Mermithoidea</taxon>
        <taxon>Mermithidae</taxon>
        <taxon>Romanomermis</taxon>
    </lineage>
</organism>
<protein>
    <submittedName>
        <fullName evidence="2">Uncharacterized protein</fullName>
    </submittedName>
</protein>
<evidence type="ECO:0000313" key="1">
    <source>
        <dbReference type="Proteomes" id="UP000887565"/>
    </source>
</evidence>
<accession>A0A915JQU3</accession>
<keyword evidence="1" id="KW-1185">Reference proteome</keyword>
<name>A0A915JQU3_ROMCU</name>
<proteinExistence type="predicted"/>
<reference evidence="2" key="1">
    <citation type="submission" date="2022-11" db="UniProtKB">
        <authorList>
            <consortium name="WormBaseParasite"/>
        </authorList>
    </citation>
    <scope>IDENTIFICATION</scope>
</reference>
<sequence>KFSSTNDINDSTDLDPLYSRFDNCPNRKYFKVGYLLTLNLRAKSATKNGDKISRSRSGSEIFVSDRGPDGLFFVQSQSKSLVFRENLDQKLIESRTV</sequence>
<dbReference type="WBParaSite" id="nRc.2.0.1.t28635-RA">
    <property type="protein sequence ID" value="nRc.2.0.1.t28635-RA"/>
    <property type="gene ID" value="nRc.2.0.1.g28635"/>
</dbReference>
<dbReference type="AlphaFoldDB" id="A0A915JQU3"/>
<dbReference type="Proteomes" id="UP000887565">
    <property type="component" value="Unplaced"/>
</dbReference>
<evidence type="ECO:0000313" key="2">
    <source>
        <dbReference type="WBParaSite" id="nRc.2.0.1.t28635-RA"/>
    </source>
</evidence>